<sequence>MTQTHPEPTPATLTTLAALGLPRLPPLEPTRRDAAAWGTLKPKPRQRVLFTHVGAPRSVLSSRLNAALATPAMAAALAPSGPVASLAALGPVRTRLAANADLPAAGRTGASSLILASLFDPLNAALWASEVAGTDTTARGWRVAPAHQLHDVELLLRGRPVVVYKHESSASLPSDVLAGLAPHVAKLVLGDSGAWCPQCMETVDFGIDIGTFCDECGTEEGAVYRDLTEEIWAIFQRAPTARYLLLSNDDAVILVRRAGESKLSITSTIPATKTSADKLANAPLTGGIGPLVLALSVLDEDEYAGGWPGARIPPKLEVHGVEENGSNGAAANGAAEVNGKE</sequence>
<dbReference type="EMBL" id="CP086717">
    <property type="protein sequence ID" value="WOO83034.1"/>
    <property type="molecule type" value="Genomic_DNA"/>
</dbReference>
<dbReference type="AlphaFoldDB" id="A0AAF0YFU1"/>
<organism evidence="2 3">
    <name type="scientific">Vanrija pseudolonga</name>
    <dbReference type="NCBI Taxonomy" id="143232"/>
    <lineage>
        <taxon>Eukaryota</taxon>
        <taxon>Fungi</taxon>
        <taxon>Dikarya</taxon>
        <taxon>Basidiomycota</taxon>
        <taxon>Agaricomycotina</taxon>
        <taxon>Tremellomycetes</taxon>
        <taxon>Trichosporonales</taxon>
        <taxon>Trichosporonaceae</taxon>
        <taxon>Vanrija</taxon>
    </lineage>
</organism>
<reference evidence="2" key="1">
    <citation type="submission" date="2023-10" db="EMBL/GenBank/DDBJ databases">
        <authorList>
            <person name="Noh H."/>
        </authorList>
    </citation>
    <scope>NUCLEOTIDE SEQUENCE</scope>
    <source>
        <strain evidence="2">DUCC4014</strain>
    </source>
</reference>
<keyword evidence="3" id="KW-1185">Reference proteome</keyword>
<evidence type="ECO:0000313" key="2">
    <source>
        <dbReference type="EMBL" id="WOO83034.1"/>
    </source>
</evidence>
<dbReference type="GeneID" id="87809735"/>
<proteinExistence type="predicted"/>
<protein>
    <submittedName>
        <fullName evidence="2">Uncharacterized protein</fullName>
    </submittedName>
</protein>
<name>A0AAF0YFU1_9TREE</name>
<dbReference type="RefSeq" id="XP_062629066.1">
    <property type="nucleotide sequence ID" value="XM_062773082.1"/>
</dbReference>
<evidence type="ECO:0000313" key="3">
    <source>
        <dbReference type="Proteomes" id="UP000827549"/>
    </source>
</evidence>
<evidence type="ECO:0000256" key="1">
    <source>
        <dbReference type="SAM" id="MobiDB-lite"/>
    </source>
</evidence>
<gene>
    <name evidence="2" type="ORF">LOC62_04G006513</name>
</gene>
<feature type="compositionally biased region" description="Low complexity" evidence="1">
    <location>
        <begin position="323"/>
        <end position="341"/>
    </location>
</feature>
<feature type="region of interest" description="Disordered" evidence="1">
    <location>
        <begin position="322"/>
        <end position="341"/>
    </location>
</feature>
<dbReference type="Proteomes" id="UP000827549">
    <property type="component" value="Chromosome 4"/>
</dbReference>
<accession>A0AAF0YFU1</accession>